<dbReference type="GO" id="GO:0031966">
    <property type="term" value="C:mitochondrial membrane"/>
    <property type="evidence" value="ECO:0007669"/>
    <property type="project" value="TreeGrafter"/>
</dbReference>
<comment type="caution">
    <text evidence="2">The sequence shown here is derived from an EMBL/GenBank/DDBJ whole genome shotgun (WGS) entry which is preliminary data.</text>
</comment>
<dbReference type="PANTHER" id="PTHR13281">
    <property type="entry name" value="TRANSMEMBRANE PROTEIN 70, MITOCHONDRIAL"/>
    <property type="match status" value="1"/>
</dbReference>
<dbReference type="PANTHER" id="PTHR13281:SF0">
    <property type="entry name" value="TRANSMEMBRANE PROTEIN 70, MITOCHONDRIAL"/>
    <property type="match status" value="1"/>
</dbReference>
<keyword evidence="1" id="KW-0472">Membrane</keyword>
<dbReference type="OrthoDB" id="5386199at2759"/>
<dbReference type="AlphaFoldDB" id="A0A9N8VPS4"/>
<reference evidence="2" key="1">
    <citation type="submission" date="2021-06" db="EMBL/GenBank/DDBJ databases">
        <authorList>
            <person name="Kallberg Y."/>
            <person name="Tangrot J."/>
            <person name="Rosling A."/>
        </authorList>
    </citation>
    <scope>NUCLEOTIDE SEQUENCE</scope>
    <source>
        <strain evidence="2">CL551</strain>
    </source>
</reference>
<name>A0A9N8VPS4_9GLOM</name>
<organism evidence="2 3">
    <name type="scientific">Acaulospora morrowiae</name>
    <dbReference type="NCBI Taxonomy" id="94023"/>
    <lineage>
        <taxon>Eukaryota</taxon>
        <taxon>Fungi</taxon>
        <taxon>Fungi incertae sedis</taxon>
        <taxon>Mucoromycota</taxon>
        <taxon>Glomeromycotina</taxon>
        <taxon>Glomeromycetes</taxon>
        <taxon>Diversisporales</taxon>
        <taxon>Acaulosporaceae</taxon>
        <taxon>Acaulospora</taxon>
    </lineage>
</organism>
<dbReference type="InterPro" id="IPR009724">
    <property type="entry name" value="TMEM70"/>
</dbReference>
<keyword evidence="1" id="KW-1133">Transmembrane helix</keyword>
<dbReference type="EMBL" id="CAJVPV010000454">
    <property type="protein sequence ID" value="CAG8457902.1"/>
    <property type="molecule type" value="Genomic_DNA"/>
</dbReference>
<sequence>MFSKTRCSLNNQIHATFTRRSSSIWFGNSNLVDNHLIHLRKLNLQNFFPHSTKAVTVKDPENATDLKNARLVFEGPNYRVVRLLKFFSISALGFAIAITPLGVLSLNNPELQGTGINGTTLALALMASTASTVGIHYFFSAYVRKLYLHKPPNISTLTPMAITPYTKITMETHSLFARTRLTTLQLKDLLPVLGKRTITWKVKKSYLNNCIKAGVVPPRQKRFWLDVESAKTDDVDIVKDMIKVVKEDNIVNNLI</sequence>
<keyword evidence="3" id="KW-1185">Reference proteome</keyword>
<dbReference type="Pfam" id="PF06979">
    <property type="entry name" value="TMEM70"/>
    <property type="match status" value="1"/>
</dbReference>
<evidence type="ECO:0000256" key="1">
    <source>
        <dbReference type="SAM" id="Phobius"/>
    </source>
</evidence>
<keyword evidence="1" id="KW-0812">Transmembrane</keyword>
<dbReference type="InterPro" id="IPR045325">
    <property type="entry name" value="TMEM70/TMEM186/TMEM223"/>
</dbReference>
<evidence type="ECO:0000313" key="2">
    <source>
        <dbReference type="EMBL" id="CAG8457902.1"/>
    </source>
</evidence>
<dbReference type="Proteomes" id="UP000789342">
    <property type="component" value="Unassembled WGS sequence"/>
</dbReference>
<proteinExistence type="predicted"/>
<dbReference type="GO" id="GO:0033615">
    <property type="term" value="P:mitochondrial proton-transporting ATP synthase complex assembly"/>
    <property type="evidence" value="ECO:0007669"/>
    <property type="project" value="TreeGrafter"/>
</dbReference>
<feature type="transmembrane region" description="Helical" evidence="1">
    <location>
        <begin position="118"/>
        <end position="139"/>
    </location>
</feature>
<protein>
    <submittedName>
        <fullName evidence="2">10033_t:CDS:1</fullName>
    </submittedName>
</protein>
<evidence type="ECO:0000313" key="3">
    <source>
        <dbReference type="Proteomes" id="UP000789342"/>
    </source>
</evidence>
<accession>A0A9N8VPS4</accession>
<feature type="transmembrane region" description="Helical" evidence="1">
    <location>
        <begin position="86"/>
        <end position="106"/>
    </location>
</feature>
<gene>
    <name evidence="2" type="ORF">AMORRO_LOCUS1250</name>
</gene>